<evidence type="ECO:0000313" key="4">
    <source>
        <dbReference type="Proteomes" id="UP001589536"/>
    </source>
</evidence>
<name>A0ABV5UKF6_9MICC</name>
<dbReference type="EMBL" id="JBHMBH010000006">
    <property type="protein sequence ID" value="MFB9713009.1"/>
    <property type="molecule type" value="Genomic_DNA"/>
</dbReference>
<protein>
    <submittedName>
        <fullName evidence="3">DUF6318 family protein</fullName>
    </submittedName>
</protein>
<evidence type="ECO:0000256" key="1">
    <source>
        <dbReference type="SAM" id="MobiDB-lite"/>
    </source>
</evidence>
<gene>
    <name evidence="3" type="ORF">ACFFPI_02405</name>
</gene>
<reference evidence="3 4" key="1">
    <citation type="submission" date="2024-09" db="EMBL/GenBank/DDBJ databases">
        <authorList>
            <person name="Sun Q."/>
            <person name="Mori K."/>
        </authorList>
    </citation>
    <scope>NUCLEOTIDE SEQUENCE [LARGE SCALE GENOMIC DNA]</scope>
    <source>
        <strain evidence="3 4">JCM 13519</strain>
    </source>
</reference>
<feature type="domain" description="DUF6318" evidence="2">
    <location>
        <begin position="32"/>
        <end position="91"/>
    </location>
</feature>
<dbReference type="Pfam" id="PF19843">
    <property type="entry name" value="DUF6318"/>
    <property type="match status" value="1"/>
</dbReference>
<sequence length="99" mass="10310">MLALTLVGCIGSPAPSPPTSSPPNPTVSPTPSYKPADHKGKAQNVPLPVMPAEAKAHTKEGLQAFMKHWVGLLSYAYETGDTGPLFEVTGAGAPRVRMS</sequence>
<keyword evidence="4" id="KW-1185">Reference proteome</keyword>
<feature type="region of interest" description="Disordered" evidence="1">
    <location>
        <begin position="11"/>
        <end position="46"/>
    </location>
</feature>
<dbReference type="InterPro" id="IPR046281">
    <property type="entry name" value="DUF6318"/>
</dbReference>
<evidence type="ECO:0000313" key="3">
    <source>
        <dbReference type="EMBL" id="MFB9713009.1"/>
    </source>
</evidence>
<accession>A0ABV5UKF6</accession>
<dbReference type="RefSeq" id="WP_376953412.1">
    <property type="nucleotide sequence ID" value="NZ_JBHMBH010000006.1"/>
</dbReference>
<proteinExistence type="predicted"/>
<dbReference type="Proteomes" id="UP001589536">
    <property type="component" value="Unassembled WGS sequence"/>
</dbReference>
<evidence type="ECO:0000259" key="2">
    <source>
        <dbReference type="Pfam" id="PF19843"/>
    </source>
</evidence>
<feature type="compositionally biased region" description="Pro residues" evidence="1">
    <location>
        <begin position="14"/>
        <end position="28"/>
    </location>
</feature>
<comment type="caution">
    <text evidence="3">The sequence shown here is derived from an EMBL/GenBank/DDBJ whole genome shotgun (WGS) entry which is preliminary data.</text>
</comment>
<organism evidence="3 4">
    <name type="scientific">Arthrobacter methylotrophus</name>
    <dbReference type="NCBI Taxonomy" id="121291"/>
    <lineage>
        <taxon>Bacteria</taxon>
        <taxon>Bacillati</taxon>
        <taxon>Actinomycetota</taxon>
        <taxon>Actinomycetes</taxon>
        <taxon>Micrococcales</taxon>
        <taxon>Micrococcaceae</taxon>
        <taxon>Arthrobacter</taxon>
    </lineage>
</organism>